<dbReference type="PROSITE" id="PS51819">
    <property type="entry name" value="VOC"/>
    <property type="match status" value="1"/>
</dbReference>
<dbReference type="InterPro" id="IPR037523">
    <property type="entry name" value="VOC_core"/>
</dbReference>
<protein>
    <submittedName>
        <fullName evidence="3">Unannotated protein</fullName>
    </submittedName>
</protein>
<name>A0A6J7GXB1_9ZZZZ</name>
<evidence type="ECO:0000313" key="2">
    <source>
        <dbReference type="EMBL" id="CAB4747653.1"/>
    </source>
</evidence>
<organism evidence="3">
    <name type="scientific">freshwater metagenome</name>
    <dbReference type="NCBI Taxonomy" id="449393"/>
    <lineage>
        <taxon>unclassified sequences</taxon>
        <taxon>metagenomes</taxon>
        <taxon>ecological metagenomes</taxon>
    </lineage>
</organism>
<gene>
    <name evidence="2" type="ORF">UFOPK2754_01613</name>
    <name evidence="3" type="ORF">UFOPK3543_01298</name>
</gene>
<accession>A0A6J7GXB1</accession>
<dbReference type="Pfam" id="PF00903">
    <property type="entry name" value="Glyoxalase"/>
    <property type="match status" value="1"/>
</dbReference>
<dbReference type="EMBL" id="CAFBMH010000040">
    <property type="protein sequence ID" value="CAB4908159.1"/>
    <property type="molecule type" value="Genomic_DNA"/>
</dbReference>
<dbReference type="InterPro" id="IPR029068">
    <property type="entry name" value="Glyas_Bleomycin-R_OHBP_Dase"/>
</dbReference>
<sequence length="126" mass="13910">MQIGIVPRDLARSITFYRDVLGFNYVGGRPVIEGRTLHMFEVDGGVLKLLEQPADAEPPSMHIPGSFQATTGLRWMTFDVDGIDDIVSRCAGRTFQMALTELRAGLKVCIVEDDDGNAVELVERRG</sequence>
<dbReference type="Gene3D" id="3.10.180.10">
    <property type="entry name" value="2,3-Dihydroxybiphenyl 1,2-Dioxygenase, domain 1"/>
    <property type="match status" value="1"/>
</dbReference>
<dbReference type="SUPFAM" id="SSF54593">
    <property type="entry name" value="Glyoxalase/Bleomycin resistance protein/Dihydroxybiphenyl dioxygenase"/>
    <property type="match status" value="1"/>
</dbReference>
<proteinExistence type="predicted"/>
<feature type="domain" description="VOC" evidence="1">
    <location>
        <begin position="1"/>
        <end position="124"/>
    </location>
</feature>
<dbReference type="EMBL" id="CAEZYR010000055">
    <property type="protein sequence ID" value="CAB4747653.1"/>
    <property type="molecule type" value="Genomic_DNA"/>
</dbReference>
<dbReference type="AlphaFoldDB" id="A0A6J7GXB1"/>
<dbReference type="InterPro" id="IPR004360">
    <property type="entry name" value="Glyas_Fos-R_dOase_dom"/>
</dbReference>
<evidence type="ECO:0000313" key="3">
    <source>
        <dbReference type="EMBL" id="CAB4908159.1"/>
    </source>
</evidence>
<reference evidence="3" key="1">
    <citation type="submission" date="2020-05" db="EMBL/GenBank/DDBJ databases">
        <authorList>
            <person name="Chiriac C."/>
            <person name="Salcher M."/>
            <person name="Ghai R."/>
            <person name="Kavagutti S V."/>
        </authorList>
    </citation>
    <scope>NUCLEOTIDE SEQUENCE</scope>
</reference>
<evidence type="ECO:0000259" key="1">
    <source>
        <dbReference type="PROSITE" id="PS51819"/>
    </source>
</evidence>